<feature type="domain" description="UspA" evidence="2">
    <location>
        <begin position="2"/>
        <end position="135"/>
    </location>
</feature>
<dbReference type="Pfam" id="PF00582">
    <property type="entry name" value="Usp"/>
    <property type="match status" value="1"/>
</dbReference>
<gene>
    <name evidence="3" type="ORF">SAMN04488104_102614</name>
</gene>
<evidence type="ECO:0000259" key="2">
    <source>
        <dbReference type="Pfam" id="PF00582"/>
    </source>
</evidence>
<reference evidence="4" key="1">
    <citation type="submission" date="2016-10" db="EMBL/GenBank/DDBJ databases">
        <authorList>
            <person name="Varghese N."/>
            <person name="Submissions S."/>
        </authorList>
    </citation>
    <scope>NUCLEOTIDE SEQUENCE [LARGE SCALE GENOMIC DNA]</scope>
    <source>
        <strain evidence="4">DSM 23095</strain>
    </source>
</reference>
<dbReference type="PANTHER" id="PTHR46268">
    <property type="entry name" value="STRESS RESPONSE PROTEIN NHAX"/>
    <property type="match status" value="1"/>
</dbReference>
<dbReference type="EMBL" id="FNAC01000026">
    <property type="protein sequence ID" value="SDD35920.1"/>
    <property type="molecule type" value="Genomic_DNA"/>
</dbReference>
<evidence type="ECO:0000256" key="1">
    <source>
        <dbReference type="ARBA" id="ARBA00008791"/>
    </source>
</evidence>
<dbReference type="AlphaFoldDB" id="A0A1G6U3E9"/>
<dbReference type="SUPFAM" id="SSF52402">
    <property type="entry name" value="Adenine nucleotide alpha hydrolases-like"/>
    <property type="match status" value="1"/>
</dbReference>
<dbReference type="PRINTS" id="PR01438">
    <property type="entry name" value="UNVRSLSTRESS"/>
</dbReference>
<dbReference type="InterPro" id="IPR006015">
    <property type="entry name" value="Universal_stress_UspA"/>
</dbReference>
<dbReference type="Gene3D" id="3.40.50.12370">
    <property type="match status" value="1"/>
</dbReference>
<evidence type="ECO:0000313" key="3">
    <source>
        <dbReference type="EMBL" id="SDD35920.1"/>
    </source>
</evidence>
<keyword evidence="4" id="KW-1185">Reference proteome</keyword>
<dbReference type="InterPro" id="IPR006016">
    <property type="entry name" value="UspA"/>
</dbReference>
<dbReference type="PANTHER" id="PTHR46268:SF6">
    <property type="entry name" value="UNIVERSAL STRESS PROTEIN UP12"/>
    <property type="match status" value="1"/>
</dbReference>
<protein>
    <submittedName>
        <fullName evidence="3">Nucleotide-binding universal stress protein, UspA family</fullName>
    </submittedName>
</protein>
<name>A0A1G6U3E9_9BACT</name>
<dbReference type="OrthoDB" id="9788959at2"/>
<comment type="similarity">
    <text evidence="1">Belongs to the universal stress protein A family.</text>
</comment>
<sequence>MKILIPLDFSENSEKALQFALNLNKDQNHQLILVHVVEIIYDFASQAALALDSIYKDSEKMMKELQSKYSTDQIKIKTLVKEGTPSITLAKIAEEEDVDMIVMGTKGASGMRKVIVGSTAANLIKESSVPVLLVPIGIDITGIRRMVIALEFANHEEDFVDWVYQRAVNWFFSFEVLHIETKGDFREKLLTLGIQKYLEDNYPKSPTLFHKKSSQKVDEGFEQFLEEEEDILLVMCHNHMGLWDQFWSKSQSLEMAYHSRVPLLIMV</sequence>
<organism evidence="3 4">
    <name type="scientific">Algoriphagus faecimaris</name>
    <dbReference type="NCBI Taxonomy" id="686796"/>
    <lineage>
        <taxon>Bacteria</taxon>
        <taxon>Pseudomonadati</taxon>
        <taxon>Bacteroidota</taxon>
        <taxon>Cytophagia</taxon>
        <taxon>Cytophagales</taxon>
        <taxon>Cyclobacteriaceae</taxon>
        <taxon>Algoriphagus</taxon>
    </lineage>
</organism>
<dbReference type="Proteomes" id="UP000199060">
    <property type="component" value="Unassembled WGS sequence"/>
</dbReference>
<accession>A0A1G6U3E9</accession>
<evidence type="ECO:0000313" key="4">
    <source>
        <dbReference type="Proteomes" id="UP000199060"/>
    </source>
</evidence>
<dbReference type="CDD" id="cd00293">
    <property type="entry name" value="USP-like"/>
    <property type="match status" value="1"/>
</dbReference>
<dbReference type="RefSeq" id="WP_087939736.1">
    <property type="nucleotide sequence ID" value="NZ_FNAC01000026.1"/>
</dbReference>
<proteinExistence type="inferred from homology"/>